<reference evidence="2 3" key="1">
    <citation type="submission" date="2024-08" db="EMBL/GenBank/DDBJ databases">
        <title>Genome mining of Saccharopolyspora cebuensis PGLac3 from Nigerian medicinal plant.</title>
        <authorList>
            <person name="Ezeobiora C.E."/>
            <person name="Igbokwe N.H."/>
            <person name="Amin D.H."/>
            <person name="Mendie U.E."/>
        </authorList>
    </citation>
    <scope>NUCLEOTIDE SEQUENCE [LARGE SCALE GENOMIC DNA]</scope>
    <source>
        <strain evidence="2 3">PGLac3</strain>
    </source>
</reference>
<organism evidence="2 3">
    <name type="scientific">Saccharopolyspora cebuensis</name>
    <dbReference type="NCBI Taxonomy" id="418759"/>
    <lineage>
        <taxon>Bacteria</taxon>
        <taxon>Bacillati</taxon>
        <taxon>Actinomycetota</taxon>
        <taxon>Actinomycetes</taxon>
        <taxon>Pseudonocardiales</taxon>
        <taxon>Pseudonocardiaceae</taxon>
        <taxon>Saccharopolyspora</taxon>
    </lineage>
</organism>
<dbReference type="EMBL" id="JBGEHV010000042">
    <property type="protein sequence ID" value="MEY8041818.1"/>
    <property type="molecule type" value="Genomic_DNA"/>
</dbReference>
<evidence type="ECO:0000259" key="1">
    <source>
        <dbReference type="PROSITE" id="PS50943"/>
    </source>
</evidence>
<dbReference type="CDD" id="cd00093">
    <property type="entry name" value="HTH_XRE"/>
    <property type="match status" value="1"/>
</dbReference>
<feature type="domain" description="HTH cro/C1-type" evidence="1">
    <location>
        <begin position="11"/>
        <end position="66"/>
    </location>
</feature>
<dbReference type="SMART" id="SM00530">
    <property type="entry name" value="HTH_XRE"/>
    <property type="match status" value="1"/>
</dbReference>
<gene>
    <name evidence="2" type="ORF">AB8O55_20610</name>
</gene>
<accession>A0ABV4CL57</accession>
<dbReference type="PROSITE" id="PS50943">
    <property type="entry name" value="HTH_CROC1"/>
    <property type="match status" value="1"/>
</dbReference>
<dbReference type="Pfam" id="PF13560">
    <property type="entry name" value="HTH_31"/>
    <property type="match status" value="1"/>
</dbReference>
<comment type="caution">
    <text evidence="2">The sequence shown here is derived from an EMBL/GenBank/DDBJ whole genome shotgun (WGS) entry which is preliminary data.</text>
</comment>
<evidence type="ECO:0000313" key="2">
    <source>
        <dbReference type="EMBL" id="MEY8041818.1"/>
    </source>
</evidence>
<dbReference type="Gene3D" id="1.10.260.40">
    <property type="entry name" value="lambda repressor-like DNA-binding domains"/>
    <property type="match status" value="1"/>
</dbReference>
<sequence>MDHDEGIALRLREVRAWRGLSLKVVAELAGITPGHLSNIEHGRRRVDKRSTLESLARALSVSPADLAGTPFPPTDDIAAGARAAVGAVEAIVADLRLDDPVETVPRPWPEISADLARLNADLRPRADYAAQGAVLPPLISELHAVYNTDREHRTDALIGLATCYHAATMLAKSMGVRGVAQHAADRAVTVADRLGRPEWIAHAAWVRTQAIGGGGRERQGTLARRSITAVGGEPMTPELAQAVGQLHLNAALARASMDDESGAWEHFREAEVLAERQQPDVGGFGYMWFGRANVKIWKIALATEFGYGGRVVEMARGSRPEVLPSPARQAEYWSDLGRSLASDKRTRGEAIRLLRKAEDLAPQRVRNMPFVRETISDLVRRQNRDAAGRELRGMAHRMGIGV</sequence>
<name>A0ABV4CL57_9PSEU</name>
<evidence type="ECO:0000313" key="3">
    <source>
        <dbReference type="Proteomes" id="UP001564626"/>
    </source>
</evidence>
<keyword evidence="3" id="KW-1185">Reference proteome</keyword>
<dbReference type="RefSeq" id="WP_345356244.1">
    <property type="nucleotide sequence ID" value="NZ_BAABII010000002.1"/>
</dbReference>
<dbReference type="InterPro" id="IPR010982">
    <property type="entry name" value="Lambda_DNA-bd_dom_sf"/>
</dbReference>
<dbReference type="InterPro" id="IPR001387">
    <property type="entry name" value="Cro/C1-type_HTH"/>
</dbReference>
<protein>
    <submittedName>
        <fullName evidence="2">Helix-turn-helix domain-containing protein</fullName>
    </submittedName>
</protein>
<dbReference type="SUPFAM" id="SSF47413">
    <property type="entry name" value="lambda repressor-like DNA-binding domains"/>
    <property type="match status" value="1"/>
</dbReference>
<dbReference type="Proteomes" id="UP001564626">
    <property type="component" value="Unassembled WGS sequence"/>
</dbReference>
<proteinExistence type="predicted"/>